<dbReference type="GO" id="GO:0005768">
    <property type="term" value="C:endosome"/>
    <property type="evidence" value="ECO:0007669"/>
    <property type="project" value="TreeGrafter"/>
</dbReference>
<dbReference type="GO" id="GO:0035493">
    <property type="term" value="P:SNARE complex assembly"/>
    <property type="evidence" value="ECO:0007669"/>
    <property type="project" value="TreeGrafter"/>
</dbReference>
<sequence>MASRRGSSSCALCEGSNLPSCCTACVNARLVEYHARLRMMRSLRDSLQARIAARLEAKSEVDEQRIWRVSKTQDIMELRDRLTELKGKTVIEKTKVQQSSSDLKAQTASLNLAYVTVYMGTRATSETVNQNHKIGRMVYL</sequence>
<keyword evidence="1" id="KW-0175">Coiled coil</keyword>
<dbReference type="GO" id="GO:0032991">
    <property type="term" value="C:protein-containing complex"/>
    <property type="evidence" value="ECO:0007669"/>
    <property type="project" value="UniProtKB-ARBA"/>
</dbReference>
<reference evidence="2" key="1">
    <citation type="submission" date="2019-03" db="EMBL/GenBank/DDBJ databases">
        <title>WGS assembly of Setaria viridis.</title>
        <authorList>
            <person name="Huang P."/>
            <person name="Jenkins J."/>
            <person name="Grimwood J."/>
            <person name="Barry K."/>
            <person name="Healey A."/>
            <person name="Mamidi S."/>
            <person name="Sreedasyam A."/>
            <person name="Shu S."/>
            <person name="Feldman M."/>
            <person name="Wu J."/>
            <person name="Yu Y."/>
            <person name="Chen C."/>
            <person name="Johnson J."/>
            <person name="Rokhsar D."/>
            <person name="Baxter I."/>
            <person name="Schmutz J."/>
            <person name="Brutnell T."/>
            <person name="Kellogg E."/>
        </authorList>
    </citation>
    <scope>NUCLEOTIDE SEQUENCE [LARGE SCALE GENOMIC DNA]</scope>
</reference>
<evidence type="ECO:0000313" key="3">
    <source>
        <dbReference type="Proteomes" id="UP000298652"/>
    </source>
</evidence>
<name>A0A4U6UMX3_SETVI</name>
<organism evidence="2 3">
    <name type="scientific">Setaria viridis</name>
    <name type="common">Green bristlegrass</name>
    <name type="synonym">Setaria italica subsp. viridis</name>
    <dbReference type="NCBI Taxonomy" id="4556"/>
    <lineage>
        <taxon>Eukaryota</taxon>
        <taxon>Viridiplantae</taxon>
        <taxon>Streptophyta</taxon>
        <taxon>Embryophyta</taxon>
        <taxon>Tracheophyta</taxon>
        <taxon>Spermatophyta</taxon>
        <taxon>Magnoliopsida</taxon>
        <taxon>Liliopsida</taxon>
        <taxon>Poales</taxon>
        <taxon>Poaceae</taxon>
        <taxon>PACMAD clade</taxon>
        <taxon>Panicoideae</taxon>
        <taxon>Panicodae</taxon>
        <taxon>Paniceae</taxon>
        <taxon>Cenchrinae</taxon>
        <taxon>Setaria</taxon>
    </lineage>
</organism>
<dbReference type="AlphaFoldDB" id="A0A4U6UMX3"/>
<dbReference type="EMBL" id="CM016556">
    <property type="protein sequence ID" value="TKW12037.1"/>
    <property type="molecule type" value="Genomic_DNA"/>
</dbReference>
<protein>
    <submittedName>
        <fullName evidence="2">Uncharacterized protein</fullName>
    </submittedName>
</protein>
<evidence type="ECO:0000256" key="1">
    <source>
        <dbReference type="ARBA" id="ARBA00023054"/>
    </source>
</evidence>
<dbReference type="PANTHER" id="PTHR15157">
    <property type="entry name" value="UV RADIATION RESISTANCE-ASSOCIATED GENE PROTEIN"/>
    <property type="match status" value="1"/>
</dbReference>
<dbReference type="GO" id="GO:0000323">
    <property type="term" value="C:lytic vacuole"/>
    <property type="evidence" value="ECO:0007669"/>
    <property type="project" value="TreeGrafter"/>
</dbReference>
<proteinExistence type="predicted"/>
<accession>A0A4U6UMX3</accession>
<dbReference type="OMA" id="ETMNQSH"/>
<dbReference type="GO" id="GO:0000149">
    <property type="term" value="F:SNARE binding"/>
    <property type="evidence" value="ECO:0007669"/>
    <property type="project" value="TreeGrafter"/>
</dbReference>
<dbReference type="Proteomes" id="UP000298652">
    <property type="component" value="Chromosome 5"/>
</dbReference>
<dbReference type="PANTHER" id="PTHR15157:SF5">
    <property type="entry name" value="UV RADIATION RESISTANCE-ASSOCIATED GENE PROTEIN"/>
    <property type="match status" value="1"/>
</dbReference>
<evidence type="ECO:0000313" key="2">
    <source>
        <dbReference type="EMBL" id="TKW12037.1"/>
    </source>
</evidence>
<gene>
    <name evidence="2" type="ORF">SEVIR_5G011400v2</name>
</gene>
<dbReference type="Pfam" id="PF10186">
    <property type="entry name" value="ATG14"/>
    <property type="match status" value="1"/>
</dbReference>
<dbReference type="Gramene" id="TKW12037">
    <property type="protein sequence ID" value="TKW12037"/>
    <property type="gene ID" value="SEVIR_5G011400v2"/>
</dbReference>
<keyword evidence="3" id="KW-1185">Reference proteome</keyword>
<dbReference type="InterPro" id="IPR018791">
    <property type="entry name" value="UV_resistance/autophagy_Atg14"/>
</dbReference>